<organism evidence="2">
    <name type="scientific">marine sediment metagenome</name>
    <dbReference type="NCBI Taxonomy" id="412755"/>
    <lineage>
        <taxon>unclassified sequences</taxon>
        <taxon>metagenomes</taxon>
        <taxon>ecological metagenomes</taxon>
    </lineage>
</organism>
<dbReference type="PANTHER" id="PTHR42731:SF1">
    <property type="entry name" value="RADICAL SAM DOMAIN PROTEIN"/>
    <property type="match status" value="1"/>
</dbReference>
<dbReference type="EMBL" id="LAZR01011036">
    <property type="protein sequence ID" value="KKM63775.1"/>
    <property type="molecule type" value="Genomic_DNA"/>
</dbReference>
<dbReference type="AlphaFoldDB" id="A0A0F9LHN1"/>
<evidence type="ECO:0000313" key="2">
    <source>
        <dbReference type="EMBL" id="KKM63775.1"/>
    </source>
</evidence>
<evidence type="ECO:0000259" key="1">
    <source>
        <dbReference type="Pfam" id="PF19864"/>
    </source>
</evidence>
<name>A0A0F9LHN1_9ZZZZ</name>
<dbReference type="PANTHER" id="PTHR42731">
    <property type="entry name" value="SLL1084 PROTEIN"/>
    <property type="match status" value="1"/>
</dbReference>
<dbReference type="InterPro" id="IPR045784">
    <property type="entry name" value="Radical_SAM_N2"/>
</dbReference>
<protein>
    <recommendedName>
        <fullName evidence="1">Radical SAM domain-containing protein</fullName>
    </recommendedName>
</protein>
<comment type="caution">
    <text evidence="2">The sequence shown here is derived from an EMBL/GenBank/DDBJ whole genome shotgun (WGS) entry which is preliminary data.</text>
</comment>
<proteinExistence type="predicted"/>
<sequence length="155" mass="16354">MQNLAETISARMLPRVARPSQYIGCETNARCKDVAAAEVSVVLAFPDAYSVGISHLGSQILYALANDIDYAACDRTYCPLPDAEAVMRAEGIPLFGWESRLPVGGFDMLGFSLAHEGCASNLLTMLDLSGVPLAASERREGHPLVVVGGSAADAP</sequence>
<reference evidence="2" key="1">
    <citation type="journal article" date="2015" name="Nature">
        <title>Complex archaea that bridge the gap between prokaryotes and eukaryotes.</title>
        <authorList>
            <person name="Spang A."/>
            <person name="Saw J.H."/>
            <person name="Jorgensen S.L."/>
            <person name="Zaremba-Niedzwiedzka K."/>
            <person name="Martijn J."/>
            <person name="Lind A.E."/>
            <person name="van Eijk R."/>
            <person name="Schleper C."/>
            <person name="Guy L."/>
            <person name="Ettema T.J."/>
        </authorList>
    </citation>
    <scope>NUCLEOTIDE SEQUENCE</scope>
</reference>
<feature type="domain" description="Radical SAM" evidence="1">
    <location>
        <begin position="57"/>
        <end position="152"/>
    </location>
</feature>
<accession>A0A0F9LHN1</accession>
<feature type="non-terminal residue" evidence="2">
    <location>
        <position position="155"/>
    </location>
</feature>
<gene>
    <name evidence="2" type="ORF">LCGC14_1508130</name>
</gene>
<dbReference type="Pfam" id="PF19864">
    <property type="entry name" value="Radical_SAM_N2"/>
    <property type="match status" value="1"/>
</dbReference>